<evidence type="ECO:0000313" key="2">
    <source>
        <dbReference type="Proteomes" id="UP001207918"/>
    </source>
</evidence>
<comment type="caution">
    <text evidence="1">The sequence shown here is derived from an EMBL/GenBank/DDBJ whole genome shotgun (WGS) entry which is preliminary data.</text>
</comment>
<proteinExistence type="predicted"/>
<evidence type="ECO:0000313" key="1">
    <source>
        <dbReference type="EMBL" id="MCW9706932.1"/>
    </source>
</evidence>
<dbReference type="PANTHER" id="PTHR30348:SF9">
    <property type="entry name" value="UPF0759 PROTEIN YECE"/>
    <property type="match status" value="1"/>
</dbReference>
<dbReference type="PANTHER" id="PTHR30348">
    <property type="entry name" value="UNCHARACTERIZED PROTEIN YECE"/>
    <property type="match status" value="1"/>
</dbReference>
<sequence>MPIRKYHIGCTGWSLKEWIGNFFTDDAKPRQFLSQYASVFNAVEGNTSFYHIPKADTVNKWARETPDGFKFCFKFHQSITHERRLSDVRGQVLQFLEVFDPIADRLGPFHIQLPPQFSPGEFTKLERLVQILPSVYSYAVEVRHPEFFDHGNKENRLNRLLKSYNIDRVIFDSRKLHSMKKNDPTIRQAQKKKPKVPVRFENTGSRPFVRFVGANDALNNESYLKEWAIVIADWIKEGLHPYIFTHSPDKVSQPPIARKFHQLLSELIEMEPMPAWPIERQDEQLDLF</sequence>
<dbReference type="EMBL" id="JAGGJA010000005">
    <property type="protein sequence ID" value="MCW9706932.1"/>
    <property type="molecule type" value="Genomic_DNA"/>
</dbReference>
<dbReference type="InterPro" id="IPR036520">
    <property type="entry name" value="UPF0759_sf"/>
</dbReference>
<accession>A0ABT3PLZ9</accession>
<protein>
    <submittedName>
        <fullName evidence="1">DUF72 domain-containing protein</fullName>
    </submittedName>
</protein>
<dbReference type="Proteomes" id="UP001207918">
    <property type="component" value="Unassembled WGS sequence"/>
</dbReference>
<keyword evidence="2" id="KW-1185">Reference proteome</keyword>
<dbReference type="Gene3D" id="3.20.20.410">
    <property type="entry name" value="Protein of unknown function UPF0759"/>
    <property type="match status" value="1"/>
</dbReference>
<dbReference type="InterPro" id="IPR002763">
    <property type="entry name" value="DUF72"/>
</dbReference>
<name>A0ABT3PLZ9_9BACT</name>
<dbReference type="Pfam" id="PF01904">
    <property type="entry name" value="DUF72"/>
    <property type="match status" value="1"/>
</dbReference>
<dbReference type="RefSeq" id="WP_265765681.1">
    <property type="nucleotide sequence ID" value="NZ_JAGGJA010000005.1"/>
</dbReference>
<organism evidence="1 2">
    <name type="scientific">Fodinibius salsisoli</name>
    <dbReference type="NCBI Taxonomy" id="2820877"/>
    <lineage>
        <taxon>Bacteria</taxon>
        <taxon>Pseudomonadati</taxon>
        <taxon>Balneolota</taxon>
        <taxon>Balneolia</taxon>
        <taxon>Balneolales</taxon>
        <taxon>Balneolaceae</taxon>
        <taxon>Fodinibius</taxon>
    </lineage>
</organism>
<dbReference type="SUPFAM" id="SSF117396">
    <property type="entry name" value="TM1631-like"/>
    <property type="match status" value="1"/>
</dbReference>
<gene>
    <name evidence="1" type="ORF">J6I44_08690</name>
</gene>
<reference evidence="1 2" key="1">
    <citation type="submission" date="2021-03" db="EMBL/GenBank/DDBJ databases">
        <title>Aliifodinibius sp. nov., a new bacterium isolated from saline soil.</title>
        <authorList>
            <person name="Galisteo C."/>
            <person name="De La Haba R."/>
            <person name="Sanchez-Porro C."/>
            <person name="Ventosa A."/>
        </authorList>
    </citation>
    <scope>NUCLEOTIDE SEQUENCE [LARGE SCALE GENOMIC DNA]</scope>
    <source>
        <strain evidence="1 2">1BSP15-2V2</strain>
    </source>
</reference>